<evidence type="ECO:0000259" key="2">
    <source>
        <dbReference type="Pfam" id="PF04548"/>
    </source>
</evidence>
<protein>
    <submittedName>
        <fullName evidence="3">p-loop containing nucleoside triphosphate hydrolase</fullName>
    </submittedName>
</protein>
<dbReference type="Proteomes" id="UP000439903">
    <property type="component" value="Unassembled WGS sequence"/>
</dbReference>
<evidence type="ECO:0000313" key="3">
    <source>
        <dbReference type="EMBL" id="KAF0558069.1"/>
    </source>
</evidence>
<gene>
    <name evidence="3" type="ORF">F8M41_010599</name>
</gene>
<dbReference type="InterPro" id="IPR027417">
    <property type="entry name" value="P-loop_NTPase"/>
</dbReference>
<dbReference type="SUPFAM" id="SSF52540">
    <property type="entry name" value="P-loop containing nucleoside triphosphate hydrolases"/>
    <property type="match status" value="1"/>
</dbReference>
<dbReference type="GO" id="GO:0005525">
    <property type="term" value="F:GTP binding"/>
    <property type="evidence" value="ECO:0007669"/>
    <property type="project" value="InterPro"/>
</dbReference>
<evidence type="ECO:0000313" key="4">
    <source>
        <dbReference type="Proteomes" id="UP000439903"/>
    </source>
</evidence>
<organism evidence="3 4">
    <name type="scientific">Gigaspora margarita</name>
    <dbReference type="NCBI Taxonomy" id="4874"/>
    <lineage>
        <taxon>Eukaryota</taxon>
        <taxon>Fungi</taxon>
        <taxon>Fungi incertae sedis</taxon>
        <taxon>Mucoromycota</taxon>
        <taxon>Glomeromycotina</taxon>
        <taxon>Glomeromycetes</taxon>
        <taxon>Diversisporales</taxon>
        <taxon>Gigasporaceae</taxon>
        <taxon>Gigaspora</taxon>
    </lineage>
</organism>
<proteinExistence type="predicted"/>
<keyword evidence="1" id="KW-0547">Nucleotide-binding</keyword>
<dbReference type="OrthoDB" id="8954335at2759"/>
<name>A0A8H4EUX9_GIGMA</name>
<keyword evidence="4" id="KW-1185">Reference proteome</keyword>
<sequence length="460" mass="52500">MKLNSSMLENRSQCIIAVGKTGNGKSLTGNIFGARDAKVGNLSTSQTSKVTIYDIGNDNFYVDTPGFDDSDETKCDDDIARLIFRALSDKKIYSITTILWFVSTGIRATTSFKREARFIESLARDHDGNVWDNTIIVTKGDKIENGPREAAKEIAKNEYDMKRKRCIQLPDRDDLLEKTNDLAILLFESLPSTSIYVELNLSNDELNKYNIFKKSEPNLILAKYNVLMKEHFMHPIKINFRKVKCLNCPEETDPRLAIPECHLEAESFHPETYKTHIYKLICAHPNNLERYHIDSLKTYHLDSYTFIHTGRPIDSQTDLNFAQCLIRAITFGSINPMIPGYWDCCRKVLSSRGCEKVLSCCQKNDDDDGCRNEYKCCGGGLYSKGCEERYRCCDRPRTSEGCQYIYDVCKHKAGEQPCCVICKNCNQTIDKKGCKMRCRNCKESQTIKGCIKVAHNFDFS</sequence>
<dbReference type="Gene3D" id="3.40.50.300">
    <property type="entry name" value="P-loop containing nucleotide triphosphate hydrolases"/>
    <property type="match status" value="1"/>
</dbReference>
<accession>A0A8H4EUX9</accession>
<dbReference type="GO" id="GO:0016787">
    <property type="term" value="F:hydrolase activity"/>
    <property type="evidence" value="ECO:0007669"/>
    <property type="project" value="UniProtKB-KW"/>
</dbReference>
<dbReference type="Pfam" id="PF04548">
    <property type="entry name" value="AIG1"/>
    <property type="match status" value="1"/>
</dbReference>
<keyword evidence="3" id="KW-0378">Hydrolase</keyword>
<dbReference type="EMBL" id="WTPW01000023">
    <property type="protein sequence ID" value="KAF0558069.1"/>
    <property type="molecule type" value="Genomic_DNA"/>
</dbReference>
<feature type="domain" description="AIG1-type G" evidence="2">
    <location>
        <begin position="15"/>
        <end position="145"/>
    </location>
</feature>
<dbReference type="InterPro" id="IPR006703">
    <property type="entry name" value="G_AIG1"/>
</dbReference>
<dbReference type="AlphaFoldDB" id="A0A8H4EUX9"/>
<reference evidence="3 4" key="1">
    <citation type="journal article" date="2019" name="Environ. Microbiol.">
        <title>At the nexus of three kingdoms: the genome of the mycorrhizal fungus Gigaspora margarita provides insights into plant, endobacterial and fungal interactions.</title>
        <authorList>
            <person name="Venice F."/>
            <person name="Ghignone S."/>
            <person name="Salvioli di Fossalunga A."/>
            <person name="Amselem J."/>
            <person name="Novero M."/>
            <person name="Xianan X."/>
            <person name="Sedzielewska Toro K."/>
            <person name="Morin E."/>
            <person name="Lipzen A."/>
            <person name="Grigoriev I.V."/>
            <person name="Henrissat B."/>
            <person name="Martin F.M."/>
            <person name="Bonfante P."/>
        </authorList>
    </citation>
    <scope>NUCLEOTIDE SEQUENCE [LARGE SCALE GENOMIC DNA]</scope>
    <source>
        <strain evidence="3 4">BEG34</strain>
    </source>
</reference>
<evidence type="ECO:0000256" key="1">
    <source>
        <dbReference type="ARBA" id="ARBA00022741"/>
    </source>
</evidence>
<comment type="caution">
    <text evidence="3">The sequence shown here is derived from an EMBL/GenBank/DDBJ whole genome shotgun (WGS) entry which is preliminary data.</text>
</comment>